<dbReference type="PRINTS" id="PR01502">
    <property type="entry name" value="UXTPROTEIN"/>
</dbReference>
<dbReference type="GO" id="GO:0003714">
    <property type="term" value="F:transcription corepressor activity"/>
    <property type="evidence" value="ECO:0007669"/>
    <property type="project" value="InterPro"/>
</dbReference>
<reference evidence="2" key="1">
    <citation type="submission" date="2018-08" db="EMBL/GenBank/DDBJ databases">
        <authorList>
            <person name="Cornetti L."/>
        </authorList>
    </citation>
    <scope>NUCLEOTIDE SEQUENCE</scope>
    <source>
        <strain evidence="2">CH-H-2</strain>
    </source>
</reference>
<dbReference type="InterPro" id="IPR009053">
    <property type="entry name" value="Prefoldin"/>
</dbReference>
<dbReference type="GO" id="GO:0000122">
    <property type="term" value="P:negative regulation of transcription by RNA polymerase II"/>
    <property type="evidence" value="ECO:0007669"/>
    <property type="project" value="InterPro"/>
</dbReference>
<dbReference type="Gene3D" id="1.10.287.370">
    <property type="match status" value="1"/>
</dbReference>
<dbReference type="InterPro" id="IPR004127">
    <property type="entry name" value="Prefoldin_subunit_alpha"/>
</dbReference>
<dbReference type="InterPro" id="IPR003994">
    <property type="entry name" value="UXT"/>
</dbReference>
<dbReference type="SUPFAM" id="SSF46579">
    <property type="entry name" value="Prefoldin"/>
    <property type="match status" value="1"/>
</dbReference>
<dbReference type="Pfam" id="PF02996">
    <property type="entry name" value="Prefoldin"/>
    <property type="match status" value="1"/>
</dbReference>
<dbReference type="PANTHER" id="PTHR13345">
    <property type="entry name" value="MEDIATOR OF RNA POLYMERASE II TRANSCRIPTION SUBUNIT 10"/>
    <property type="match status" value="1"/>
</dbReference>
<accession>A0A4Y7NKL9</accession>
<evidence type="ECO:0000313" key="2">
    <source>
        <dbReference type="EMBL" id="SVE92815.1"/>
    </source>
</evidence>
<dbReference type="GO" id="GO:0016592">
    <property type="term" value="C:mediator complex"/>
    <property type="evidence" value="ECO:0007669"/>
    <property type="project" value="TreeGrafter"/>
</dbReference>
<sequence>MVNDSNRENLLPLSQIQQYETFINEVLRSKLRTCLKAREDYQSEIQDYLQLQRTIQGLKELDGNPLKTKIDLGCNFFVQAEVPDVSMILVSVGFGFLLELNHTEAIEFITKKIKQITERVKSLEEETSYINADIKMMLQNLGQLQGIVTSIN</sequence>
<name>A0A4Y7NKL9_9CRUS</name>
<evidence type="ECO:0000256" key="1">
    <source>
        <dbReference type="ARBA" id="ARBA00007666"/>
    </source>
</evidence>
<dbReference type="AlphaFoldDB" id="A0A4Y7NKL9"/>
<dbReference type="CDD" id="cd23158">
    <property type="entry name" value="Prefoldin_UXT"/>
    <property type="match status" value="1"/>
</dbReference>
<comment type="similarity">
    <text evidence="1">Belongs to the UXT family.</text>
</comment>
<dbReference type="PANTHER" id="PTHR13345:SF9">
    <property type="entry name" value="PROTEIN UXT"/>
    <property type="match status" value="1"/>
</dbReference>
<organism evidence="2">
    <name type="scientific">Megafenestra aurita</name>
    <dbReference type="NCBI Taxonomy" id="2291010"/>
    <lineage>
        <taxon>Eukaryota</taxon>
        <taxon>Metazoa</taxon>
        <taxon>Ecdysozoa</taxon>
        <taxon>Arthropoda</taxon>
        <taxon>Crustacea</taxon>
        <taxon>Branchiopoda</taxon>
        <taxon>Diplostraca</taxon>
        <taxon>Cladocera</taxon>
        <taxon>Anomopoda</taxon>
        <taxon>Daphniidae</taxon>
        <taxon>Megafenestra</taxon>
    </lineage>
</organism>
<dbReference type="EMBL" id="LR023196">
    <property type="protein sequence ID" value="SVE92815.1"/>
    <property type="molecule type" value="mRNA"/>
</dbReference>
<dbReference type="GO" id="GO:0045944">
    <property type="term" value="P:positive regulation of transcription by RNA polymerase II"/>
    <property type="evidence" value="ECO:0007669"/>
    <property type="project" value="TreeGrafter"/>
</dbReference>
<proteinExistence type="evidence at transcript level"/>
<gene>
    <name evidence="2" type="primary">EOG090X0MWD</name>
</gene>
<protein>
    <submittedName>
        <fullName evidence="2">EOG090X0MWD</fullName>
    </submittedName>
</protein>